<dbReference type="PANTHER" id="PTHR43289">
    <property type="entry name" value="MITOGEN-ACTIVATED PROTEIN KINASE KINASE KINASE 20-RELATED"/>
    <property type="match status" value="1"/>
</dbReference>
<keyword evidence="1" id="KW-0808">Transferase</keyword>
<sequence>MPGLSPAEVERRALALFERLFDRPDNVRLRERLLSREDERVRARLAALERSHRTAGGSMPTLFPADDDVEAQPPPHRIGPFRLIAPIGSGGMGQVWRGVRDDGLYDQTVAIKFIRAHLAPLAGSRFAEERRILARLEHPNIARLIDGGVTDTGIPYLVMEYIDGLPISDFADGLGERQRIDLLIKAADAVQFAHARLVVHADLKPSNILVDPAGRVKLLDFGIARLLEQEDGFDAGLQPMTREYASPARLAGNAPAIADDVFALGVIMRDLTPQTRDADLKAIADRAARPNEKTRYGSVAALIADLERWRDRLPVSAQPSTLLYRARKFIERHRIGVIATAAAMLVLAGSAAVATRNYQRAERARAEADARFAELRSLAKYQLFDLYDRLRAAPGTVAIRADIAQRSARYLDQLAAARGAPEAVRIETAAGYRRLAAVQGLSGTSSLGQPQAARRSLDKAEALLRGVIAADPRSAAGYETLGWVYADRWTLLANNAESARMNAIARIWFDKALAIDPQARGALLGRLVTRKSEAYDLMVGDHPEAAMPILADTLATLRAARFAAADREAALQLEMTLLNMIGDAEYETGDIAGSLPRYREQQALTEKAIADHGETPDWLIRKGEAMFDLSGSLGDLPHHGAEALAAADSGIAAVRRVLDYGPDANAEKKLVMLLGQRALVLSQMGRHAEAIEAAAQSLSIRRERLKASPADPSRIRDVAIGANSYAGFLAAGGRRAQACSSAREAVATWEAMRARGQIGVRDERKNLPESQKLAADYCR</sequence>
<evidence type="ECO:0000256" key="1">
    <source>
        <dbReference type="ARBA" id="ARBA00022679"/>
    </source>
</evidence>
<feature type="coiled-coil region" evidence="6">
    <location>
        <begin position="351"/>
        <end position="378"/>
    </location>
</feature>
<dbReference type="PANTHER" id="PTHR43289:SF34">
    <property type="entry name" value="SERINE_THREONINE-PROTEIN KINASE YBDM-RELATED"/>
    <property type="match status" value="1"/>
</dbReference>
<dbReference type="Gene3D" id="3.30.200.20">
    <property type="entry name" value="Phosphorylase Kinase, domain 1"/>
    <property type="match status" value="1"/>
</dbReference>
<dbReference type="Gene3D" id="1.25.40.10">
    <property type="entry name" value="Tetratricopeptide repeat domain"/>
    <property type="match status" value="2"/>
</dbReference>
<evidence type="ECO:0000259" key="8">
    <source>
        <dbReference type="PROSITE" id="PS50011"/>
    </source>
</evidence>
<evidence type="ECO:0000256" key="7">
    <source>
        <dbReference type="SAM" id="MobiDB-lite"/>
    </source>
</evidence>
<feature type="domain" description="Protein kinase" evidence="8">
    <location>
        <begin position="81"/>
        <end position="347"/>
    </location>
</feature>
<evidence type="ECO:0000256" key="2">
    <source>
        <dbReference type="ARBA" id="ARBA00022741"/>
    </source>
</evidence>
<dbReference type="EMBL" id="QFNN01000037">
    <property type="protein sequence ID" value="PZO90063.1"/>
    <property type="molecule type" value="Genomic_DNA"/>
</dbReference>
<comment type="caution">
    <text evidence="9">The sequence shown here is derived from an EMBL/GenBank/DDBJ whole genome shotgun (WGS) entry which is preliminary data.</text>
</comment>
<dbReference type="GO" id="GO:0004674">
    <property type="term" value="F:protein serine/threonine kinase activity"/>
    <property type="evidence" value="ECO:0007669"/>
    <property type="project" value="TreeGrafter"/>
</dbReference>
<dbReference type="InterPro" id="IPR017441">
    <property type="entry name" value="Protein_kinase_ATP_BS"/>
</dbReference>
<gene>
    <name evidence="9" type="ORF">DI623_08070</name>
</gene>
<dbReference type="InterPro" id="IPR011990">
    <property type="entry name" value="TPR-like_helical_dom_sf"/>
</dbReference>
<keyword evidence="4 5" id="KW-0067">ATP-binding</keyword>
<dbReference type="SMART" id="SM00028">
    <property type="entry name" value="TPR"/>
    <property type="match status" value="2"/>
</dbReference>
<dbReference type="InterPro" id="IPR019734">
    <property type="entry name" value="TPR_rpt"/>
</dbReference>
<name>A0A2W5A6M1_9SPHN</name>
<reference evidence="9 10" key="1">
    <citation type="submission" date="2017-08" db="EMBL/GenBank/DDBJ databases">
        <title>Infants hospitalized years apart are colonized by the same room-sourced microbial strains.</title>
        <authorList>
            <person name="Brooks B."/>
            <person name="Olm M.R."/>
            <person name="Firek B.A."/>
            <person name="Baker R."/>
            <person name="Thomas B.C."/>
            <person name="Morowitz M.J."/>
            <person name="Banfield J.F."/>
        </authorList>
    </citation>
    <scope>NUCLEOTIDE SEQUENCE [LARGE SCALE GENOMIC DNA]</scope>
    <source>
        <strain evidence="9">S2_018_000_R2_101</strain>
    </source>
</reference>
<dbReference type="PROSITE" id="PS00107">
    <property type="entry name" value="PROTEIN_KINASE_ATP"/>
    <property type="match status" value="1"/>
</dbReference>
<dbReference type="InterPro" id="IPR011009">
    <property type="entry name" value="Kinase-like_dom_sf"/>
</dbReference>
<dbReference type="CDD" id="cd14014">
    <property type="entry name" value="STKc_PknB_like"/>
    <property type="match status" value="1"/>
</dbReference>
<protein>
    <recommendedName>
        <fullName evidence="8">Protein kinase domain-containing protein</fullName>
    </recommendedName>
</protein>
<keyword evidence="3" id="KW-0418">Kinase</keyword>
<evidence type="ECO:0000256" key="3">
    <source>
        <dbReference type="ARBA" id="ARBA00022777"/>
    </source>
</evidence>
<dbReference type="Proteomes" id="UP000249066">
    <property type="component" value="Unassembled WGS sequence"/>
</dbReference>
<evidence type="ECO:0000313" key="9">
    <source>
        <dbReference type="EMBL" id="PZO90063.1"/>
    </source>
</evidence>
<dbReference type="InterPro" id="IPR000719">
    <property type="entry name" value="Prot_kinase_dom"/>
</dbReference>
<dbReference type="PROSITE" id="PS00108">
    <property type="entry name" value="PROTEIN_KINASE_ST"/>
    <property type="match status" value="1"/>
</dbReference>
<organism evidence="9 10">
    <name type="scientific">Sphingomonas sanxanigenens</name>
    <dbReference type="NCBI Taxonomy" id="397260"/>
    <lineage>
        <taxon>Bacteria</taxon>
        <taxon>Pseudomonadati</taxon>
        <taxon>Pseudomonadota</taxon>
        <taxon>Alphaproteobacteria</taxon>
        <taxon>Sphingomonadales</taxon>
        <taxon>Sphingomonadaceae</taxon>
        <taxon>Sphingomonas</taxon>
    </lineage>
</organism>
<dbReference type="Pfam" id="PF00069">
    <property type="entry name" value="Pkinase"/>
    <property type="match status" value="1"/>
</dbReference>
<feature type="region of interest" description="Disordered" evidence="7">
    <location>
        <begin position="52"/>
        <end position="71"/>
    </location>
</feature>
<evidence type="ECO:0000256" key="5">
    <source>
        <dbReference type="PROSITE-ProRule" id="PRU10141"/>
    </source>
</evidence>
<dbReference type="Gene3D" id="1.10.510.10">
    <property type="entry name" value="Transferase(Phosphotransferase) domain 1"/>
    <property type="match status" value="1"/>
</dbReference>
<proteinExistence type="predicted"/>
<accession>A0A2W5A6M1</accession>
<dbReference type="AlphaFoldDB" id="A0A2W5A6M1"/>
<feature type="binding site" evidence="5">
    <location>
        <position position="112"/>
    </location>
    <ligand>
        <name>ATP</name>
        <dbReference type="ChEBI" id="CHEBI:30616"/>
    </ligand>
</feature>
<evidence type="ECO:0000313" key="10">
    <source>
        <dbReference type="Proteomes" id="UP000249066"/>
    </source>
</evidence>
<evidence type="ECO:0000256" key="6">
    <source>
        <dbReference type="SAM" id="Coils"/>
    </source>
</evidence>
<dbReference type="GO" id="GO:0005524">
    <property type="term" value="F:ATP binding"/>
    <property type="evidence" value="ECO:0007669"/>
    <property type="project" value="UniProtKB-UniRule"/>
</dbReference>
<dbReference type="SMART" id="SM00220">
    <property type="entry name" value="S_TKc"/>
    <property type="match status" value="1"/>
</dbReference>
<keyword evidence="6" id="KW-0175">Coiled coil</keyword>
<evidence type="ECO:0000256" key="4">
    <source>
        <dbReference type="ARBA" id="ARBA00022840"/>
    </source>
</evidence>
<dbReference type="PROSITE" id="PS50011">
    <property type="entry name" value="PROTEIN_KINASE_DOM"/>
    <property type="match status" value="1"/>
</dbReference>
<dbReference type="SUPFAM" id="SSF48452">
    <property type="entry name" value="TPR-like"/>
    <property type="match status" value="1"/>
</dbReference>
<keyword evidence="2 5" id="KW-0547">Nucleotide-binding</keyword>
<dbReference type="InterPro" id="IPR008271">
    <property type="entry name" value="Ser/Thr_kinase_AS"/>
</dbReference>
<dbReference type="SUPFAM" id="SSF56112">
    <property type="entry name" value="Protein kinase-like (PK-like)"/>
    <property type="match status" value="1"/>
</dbReference>